<evidence type="ECO:0000313" key="2">
    <source>
        <dbReference type="Proteomes" id="UP000301751"/>
    </source>
</evidence>
<reference evidence="2" key="1">
    <citation type="submission" date="2019-03" db="EMBL/GenBank/DDBJ databases">
        <title>Aquabacterium pictum sp.nov., the first bacteriochlorophyll a-containing freshwater bacterium in the genus Aquabacterium of the class Betaproteobacteria.</title>
        <authorList>
            <person name="Hirose S."/>
            <person name="Tank M."/>
            <person name="Hara E."/>
            <person name="Tamaki H."/>
            <person name="Takaichi S."/>
            <person name="Haruta S."/>
            <person name="Hanada S."/>
        </authorList>
    </citation>
    <scope>NUCLEOTIDE SEQUENCE [LARGE SCALE GENOMIC DNA]</scope>
    <source>
        <strain evidence="2">W35</strain>
    </source>
</reference>
<protein>
    <recommendedName>
        <fullName evidence="3">Antitoxin Xre/MbcA/ParS-like toxin-binding domain-containing protein</fullName>
    </recommendedName>
</protein>
<dbReference type="EMBL" id="BJCL01000010">
    <property type="protein sequence ID" value="GCL64600.1"/>
    <property type="molecule type" value="Genomic_DNA"/>
</dbReference>
<evidence type="ECO:0000313" key="1">
    <source>
        <dbReference type="EMBL" id="GCL64600.1"/>
    </source>
</evidence>
<dbReference type="RefSeq" id="WP_137734327.1">
    <property type="nucleotide sequence ID" value="NZ_BJCL01000010.1"/>
</dbReference>
<dbReference type="OrthoDB" id="9152106at2"/>
<name>A0A480AUP1_9BURK</name>
<sequence>MLPAAEFSRGDAGFIALCTAYRGSGGIARGTDLAHWMVGRGKGDSRALAALIVGSQAFSFDWHGTFWVPMFQFNPLQPAWGQGARQTLAELAAVLDGWQLAAWFVRGNTWLADQRPLDLLADQSAQVLAAARTDRYVITG</sequence>
<evidence type="ECO:0008006" key="3">
    <source>
        <dbReference type="Google" id="ProtNLM"/>
    </source>
</evidence>
<organism evidence="1 2">
    <name type="scientific">Pseudaquabacterium pictum</name>
    <dbReference type="NCBI Taxonomy" id="2315236"/>
    <lineage>
        <taxon>Bacteria</taxon>
        <taxon>Pseudomonadati</taxon>
        <taxon>Pseudomonadota</taxon>
        <taxon>Betaproteobacteria</taxon>
        <taxon>Burkholderiales</taxon>
        <taxon>Sphaerotilaceae</taxon>
        <taxon>Pseudaquabacterium</taxon>
    </lineage>
</organism>
<proteinExistence type="predicted"/>
<keyword evidence="2" id="KW-1185">Reference proteome</keyword>
<gene>
    <name evidence="1" type="ORF">AQPW35_36810</name>
</gene>
<dbReference type="AlphaFoldDB" id="A0A480AUP1"/>
<dbReference type="Proteomes" id="UP000301751">
    <property type="component" value="Unassembled WGS sequence"/>
</dbReference>
<comment type="caution">
    <text evidence="1">The sequence shown here is derived from an EMBL/GenBank/DDBJ whole genome shotgun (WGS) entry which is preliminary data.</text>
</comment>
<accession>A0A480AUP1</accession>